<feature type="domain" description="DUF7107" evidence="2">
    <location>
        <begin position="19"/>
        <end position="66"/>
    </location>
</feature>
<evidence type="ECO:0000313" key="4">
    <source>
        <dbReference type="Proteomes" id="UP000030665"/>
    </source>
</evidence>
<reference evidence="3" key="1">
    <citation type="submission" date="2014-01" db="EMBL/GenBank/DDBJ databases">
        <authorList>
            <person name="Aslett M."/>
        </authorList>
    </citation>
    <scope>NUCLEOTIDE SEQUENCE</scope>
</reference>
<keyword evidence="4" id="KW-1185">Reference proteome</keyword>
<dbReference type="Proteomes" id="UP000030665">
    <property type="component" value="Unassembled WGS sequence"/>
</dbReference>
<feature type="chain" id="PRO_5001728234" description="DUF7107 domain-containing protein" evidence="1">
    <location>
        <begin position="19"/>
        <end position="132"/>
    </location>
</feature>
<evidence type="ECO:0000313" key="3">
    <source>
        <dbReference type="EMBL" id="CDW53223.1"/>
    </source>
</evidence>
<dbReference type="STRING" id="36087.A0A077Z0L7"/>
<dbReference type="EMBL" id="HG805844">
    <property type="protein sequence ID" value="CDW53223.1"/>
    <property type="molecule type" value="Genomic_DNA"/>
</dbReference>
<sequence length="132" mass="14414">MLFILSLVAVAILEGAIACTDHSDCSGQQMCYRRRCVPAKPAGGLCYIDEQCETDLGQACISGICMVPAVKPPYPTIECLTDEECTGQRLCFDLQCVAAVSTDRECDKYTRCPPGQRCRYGACWVPYEPPCG</sequence>
<keyword evidence="1" id="KW-0732">Signal</keyword>
<evidence type="ECO:0000259" key="2">
    <source>
        <dbReference type="Pfam" id="PF23416"/>
    </source>
</evidence>
<protein>
    <recommendedName>
        <fullName evidence="2">DUF7107 domain-containing protein</fullName>
    </recommendedName>
</protein>
<evidence type="ECO:0000256" key="1">
    <source>
        <dbReference type="SAM" id="SignalP"/>
    </source>
</evidence>
<proteinExistence type="predicted"/>
<reference evidence="3" key="2">
    <citation type="submission" date="2014-03" db="EMBL/GenBank/DDBJ databases">
        <title>The whipworm genome and dual-species transcriptomics of an intimate host-pathogen interaction.</title>
        <authorList>
            <person name="Foth B.J."/>
            <person name="Tsai I.J."/>
            <person name="Reid A.J."/>
            <person name="Bancroft A.J."/>
            <person name="Nichol S."/>
            <person name="Tracey A."/>
            <person name="Holroyd N."/>
            <person name="Cotton J.A."/>
            <person name="Stanley E.J."/>
            <person name="Zarowiecki M."/>
            <person name="Liu J.Z."/>
            <person name="Huckvale T."/>
            <person name="Cooper P.J."/>
            <person name="Grencis R.K."/>
            <person name="Berriman M."/>
        </authorList>
    </citation>
    <scope>NUCLEOTIDE SEQUENCE [LARGE SCALE GENOMIC DNA]</scope>
</reference>
<feature type="signal peptide" evidence="1">
    <location>
        <begin position="1"/>
        <end position="18"/>
    </location>
</feature>
<dbReference type="AlphaFoldDB" id="A0A077Z0L7"/>
<dbReference type="OrthoDB" id="6359792at2759"/>
<accession>A0A077Z0L7</accession>
<feature type="domain" description="DUF7107" evidence="2">
    <location>
        <begin position="78"/>
        <end position="124"/>
    </location>
</feature>
<dbReference type="Pfam" id="PF23416">
    <property type="entry name" value="DUF7107"/>
    <property type="match status" value="2"/>
</dbReference>
<organism evidence="3 4">
    <name type="scientific">Trichuris trichiura</name>
    <name type="common">Whipworm</name>
    <name type="synonym">Trichocephalus trichiurus</name>
    <dbReference type="NCBI Taxonomy" id="36087"/>
    <lineage>
        <taxon>Eukaryota</taxon>
        <taxon>Metazoa</taxon>
        <taxon>Ecdysozoa</taxon>
        <taxon>Nematoda</taxon>
        <taxon>Enoplea</taxon>
        <taxon>Dorylaimia</taxon>
        <taxon>Trichinellida</taxon>
        <taxon>Trichuridae</taxon>
        <taxon>Trichuris</taxon>
    </lineage>
</organism>
<dbReference type="InterPro" id="IPR055531">
    <property type="entry name" value="DUF7107"/>
</dbReference>
<name>A0A077Z0L7_TRITR</name>
<gene>
    <name evidence="3" type="ORF">TTRE_0000148701</name>
</gene>